<protein>
    <submittedName>
        <fullName evidence="2">Lipid-transfer protein</fullName>
    </submittedName>
</protein>
<dbReference type="RefSeq" id="WP_037049849.1">
    <property type="nucleotide sequence ID" value="NZ_BAAAUZ010000051.1"/>
</dbReference>
<dbReference type="AlphaFoldDB" id="A0A9W6NYH4"/>
<dbReference type="PANTHER" id="PTHR42870:SF1">
    <property type="entry name" value="NON-SPECIFIC LIPID-TRANSFER PROTEIN-LIKE 2"/>
    <property type="match status" value="1"/>
</dbReference>
<dbReference type="PIRSF" id="PIRSF000429">
    <property type="entry name" value="Ac-CoA_Ac_transf"/>
    <property type="match status" value="1"/>
</dbReference>
<dbReference type="SUPFAM" id="SSF53901">
    <property type="entry name" value="Thiolase-like"/>
    <property type="match status" value="2"/>
</dbReference>
<dbReference type="GO" id="GO:0016747">
    <property type="term" value="F:acyltransferase activity, transferring groups other than amino-acyl groups"/>
    <property type="evidence" value="ECO:0007669"/>
    <property type="project" value="InterPro"/>
</dbReference>
<gene>
    <name evidence="2" type="primary">ltp2_1</name>
    <name evidence="2" type="ORF">GCM10017577_49420</name>
</gene>
<reference evidence="2" key="1">
    <citation type="journal article" date="2014" name="Int. J. Syst. Evol. Microbiol.">
        <title>Complete genome sequence of Corynebacterium casei LMG S-19264T (=DSM 44701T), isolated from a smear-ripened cheese.</title>
        <authorList>
            <consortium name="US DOE Joint Genome Institute (JGI-PGF)"/>
            <person name="Walter F."/>
            <person name="Albersmeier A."/>
            <person name="Kalinowski J."/>
            <person name="Ruckert C."/>
        </authorList>
    </citation>
    <scope>NUCLEOTIDE SEQUENCE</scope>
    <source>
        <strain evidence="2">VKM Ac-1069</strain>
    </source>
</reference>
<dbReference type="Gene3D" id="3.40.47.10">
    <property type="match status" value="1"/>
</dbReference>
<dbReference type="InterPro" id="IPR055140">
    <property type="entry name" value="Thiolase_C_2"/>
</dbReference>
<dbReference type="InterPro" id="IPR016039">
    <property type="entry name" value="Thiolase-like"/>
</dbReference>
<feature type="domain" description="Thiolase C-terminal" evidence="1">
    <location>
        <begin position="267"/>
        <end position="371"/>
    </location>
</feature>
<organism evidence="2 3">
    <name type="scientific">Pseudonocardia halophobica</name>
    <dbReference type="NCBI Taxonomy" id="29401"/>
    <lineage>
        <taxon>Bacteria</taxon>
        <taxon>Bacillati</taxon>
        <taxon>Actinomycetota</taxon>
        <taxon>Actinomycetes</taxon>
        <taxon>Pseudonocardiales</taxon>
        <taxon>Pseudonocardiaceae</taxon>
        <taxon>Pseudonocardia</taxon>
    </lineage>
</organism>
<comment type="caution">
    <text evidence="2">The sequence shown here is derived from an EMBL/GenBank/DDBJ whole genome shotgun (WGS) entry which is preliminary data.</text>
</comment>
<evidence type="ECO:0000313" key="2">
    <source>
        <dbReference type="EMBL" id="GLL13798.1"/>
    </source>
</evidence>
<dbReference type="InterPro" id="IPR002155">
    <property type="entry name" value="Thiolase"/>
</dbReference>
<dbReference type="Pfam" id="PF22691">
    <property type="entry name" value="Thiolase_C_1"/>
    <property type="match status" value="1"/>
</dbReference>
<proteinExistence type="predicted"/>
<dbReference type="PANTHER" id="PTHR42870">
    <property type="entry name" value="ACETYL-COA C-ACETYLTRANSFERASE"/>
    <property type="match status" value="1"/>
</dbReference>
<evidence type="ECO:0000259" key="1">
    <source>
        <dbReference type="Pfam" id="PF22691"/>
    </source>
</evidence>
<name>A0A9W6NYH4_9PSEU</name>
<dbReference type="EMBL" id="BSFQ01000025">
    <property type="protein sequence ID" value="GLL13798.1"/>
    <property type="molecule type" value="Genomic_DNA"/>
</dbReference>
<dbReference type="CDD" id="cd00829">
    <property type="entry name" value="SCP-x_thiolase"/>
    <property type="match status" value="1"/>
</dbReference>
<accession>A0A9W6NYH4</accession>
<keyword evidence="3" id="KW-1185">Reference proteome</keyword>
<reference evidence="2" key="2">
    <citation type="submission" date="2023-01" db="EMBL/GenBank/DDBJ databases">
        <authorList>
            <person name="Sun Q."/>
            <person name="Evtushenko L."/>
        </authorList>
    </citation>
    <scope>NUCLEOTIDE SEQUENCE</scope>
    <source>
        <strain evidence="2">VKM Ac-1069</strain>
    </source>
</reference>
<evidence type="ECO:0000313" key="3">
    <source>
        <dbReference type="Proteomes" id="UP001143463"/>
    </source>
</evidence>
<sequence>MVNTMLRGTTAVVGVSDTPWYKRGTSGEPALKLVLRAIVSAAEDAGVDPSEIDGFVSYGSERNDGQRMMPALGTKELRFGALVWTHGGGIPGALGLAATAIVTGQANVVVVYRAMSEYRGRRLRVDVAQDDTSPQHLVNGLDSPAQLCALRSMRLIEAEGVPARTLRDMALASYHHARRNPRAIGRDTELDAETYEESRWVSEPYHLFDCSRENDAGSAVILVSAERAKDLKQKPAYLLGAPMGAASGWGMREESGNPYWSAGFQGVADRLWADTGYGPGDVDVAQIYENMTGMGVSALIEHGFCTPEGAGEFVTFDNLIAPNGGLPINTSGGNLAEGFIHGMSLVGEAVRQIRGTSTNQVPDANLSLMTGGPGDPVVSTALFASAAAL</sequence>
<dbReference type="Proteomes" id="UP001143463">
    <property type="component" value="Unassembled WGS sequence"/>
</dbReference>